<feature type="compositionally biased region" description="Basic and acidic residues" evidence="1">
    <location>
        <begin position="381"/>
        <end position="432"/>
    </location>
</feature>
<evidence type="ECO:0000313" key="3">
    <source>
        <dbReference type="EMBL" id="KAB1210811.1"/>
    </source>
</evidence>
<feature type="region of interest" description="Disordered" evidence="1">
    <location>
        <begin position="221"/>
        <end position="281"/>
    </location>
</feature>
<comment type="caution">
    <text evidence="3">The sequence shown here is derived from an EMBL/GenBank/DDBJ whole genome shotgun (WGS) entry which is preliminary data.</text>
</comment>
<dbReference type="PANTHER" id="PTHR37767:SF1">
    <property type="entry name" value="HYDROXYPROLINE-RICH GLYCOPROTEIN FAMILY PROTEIN"/>
    <property type="match status" value="1"/>
</dbReference>
<dbReference type="PANTHER" id="PTHR37767">
    <property type="entry name" value="HYDROXYPROLINE-RICH GLYCOPROTEIN FAMILY PROTEIN"/>
    <property type="match status" value="1"/>
</dbReference>
<feature type="region of interest" description="Disordered" evidence="1">
    <location>
        <begin position="315"/>
        <end position="338"/>
    </location>
</feature>
<dbReference type="AlphaFoldDB" id="A0A6A1VDM6"/>
<reference evidence="3" key="3">
    <citation type="submission" date="2019-09" db="EMBL/GenBank/DDBJ databases">
        <authorList>
            <person name="Gao Z."/>
        </authorList>
    </citation>
    <scope>NUCLEOTIDE SEQUENCE</scope>
    <source>
        <tissue evidence="3">Leaves</tissue>
    </source>
</reference>
<organism evidence="3 4">
    <name type="scientific">Morella rubra</name>
    <name type="common">Chinese bayberry</name>
    <dbReference type="NCBI Taxonomy" id="262757"/>
    <lineage>
        <taxon>Eukaryota</taxon>
        <taxon>Viridiplantae</taxon>
        <taxon>Streptophyta</taxon>
        <taxon>Embryophyta</taxon>
        <taxon>Tracheophyta</taxon>
        <taxon>Spermatophyta</taxon>
        <taxon>Magnoliopsida</taxon>
        <taxon>eudicotyledons</taxon>
        <taxon>Gunneridae</taxon>
        <taxon>Pentapetalae</taxon>
        <taxon>rosids</taxon>
        <taxon>fabids</taxon>
        <taxon>Fagales</taxon>
        <taxon>Myricaceae</taxon>
        <taxon>Morella</taxon>
    </lineage>
</organism>
<dbReference type="InterPro" id="IPR007789">
    <property type="entry name" value="DUF688"/>
</dbReference>
<name>A0A6A1VDM6_9ROSI</name>
<dbReference type="OrthoDB" id="1938864at2759"/>
<evidence type="ECO:0000313" key="2">
    <source>
        <dbReference type="EMBL" id="KAB1208157.1"/>
    </source>
</evidence>
<evidence type="ECO:0000313" key="4">
    <source>
        <dbReference type="Proteomes" id="UP000516437"/>
    </source>
</evidence>
<keyword evidence="4" id="KW-1185">Reference proteome</keyword>
<dbReference type="EMBL" id="RXIC02000024">
    <property type="protein sequence ID" value="KAB1210811.1"/>
    <property type="molecule type" value="Genomic_DNA"/>
</dbReference>
<proteinExistence type="predicted"/>
<accession>A0A6A1VDM6</accession>
<gene>
    <name evidence="3" type="ORF">CJ030_MR6G019798</name>
    <name evidence="2" type="ORF">CJ030_MR7G012986</name>
</gene>
<dbReference type="Pfam" id="PF05097">
    <property type="entry name" value="DUF688"/>
    <property type="match status" value="1"/>
</dbReference>
<dbReference type="Proteomes" id="UP000516437">
    <property type="component" value="Chromosome 6"/>
</dbReference>
<sequence>MTWVLEGMEAHKAAPFLFDYDVLVDVFLPLSLEDKLYESQWLIEEKAFKKPVPMTKKQQPSKHEKIIFKQFSLRRWFRGFCRPVLLVLQEPFVSERQKRRNLKVQYLKAHEEDDGRAQILKRLVQRRLLVIKQKPNSFGPAGLTSIYMHRFTAKMVEREFTEKGKTMEMRKHPSVPFLWEEKPGTPKKDWTPRAASVISLPKPPVKHVVSVPFVWEEKPGTPLPHLSQPQQESVPSTPPAKLLTAPPPLACSPKNDDSDTESWVGGDGDEHEGISDQSDIKTLSSEEDYTFRPAPPSLLANCLVPFKAISTAIPVNDTSGEEDERNRPETPFSIPCEVANNTGSYATSNSSPAGASILELYPLFPPHFGFLEKVGQNDCRAQPEPKSKHDDRESASSEHDDRESASSEHNDSESASSEHDDRESASSEHNDSESASSAVARKGTTLGELILLSRRSHRRKTAQMRKQNLSMVKLELSLPFCASLIS</sequence>
<protein>
    <submittedName>
        <fullName evidence="3">Uncharacterized protein</fullName>
    </submittedName>
</protein>
<reference evidence="3" key="1">
    <citation type="submission" date="2018-07" db="EMBL/GenBank/DDBJ databases">
        <authorList>
            <person name="Gao Z.-S."/>
            <person name="Jia H.-M."/>
            <person name="Jia H.-J."/>
            <person name="Cai Q.-L."/>
            <person name="Wang Y."/>
            <person name="Zhao H.-B."/>
        </authorList>
    </citation>
    <scope>NUCLEOTIDE SEQUENCE</scope>
    <source>
        <tissue evidence="3">Leaves</tissue>
    </source>
</reference>
<dbReference type="Proteomes" id="UP000516437">
    <property type="component" value="Chromosome 7"/>
</dbReference>
<dbReference type="EMBL" id="RXIC02000025">
    <property type="protein sequence ID" value="KAB1208157.1"/>
    <property type="molecule type" value="Genomic_DNA"/>
</dbReference>
<reference evidence="3 4" key="2">
    <citation type="journal article" date="2019" name="Plant Biotechnol. J.">
        <title>The red bayberry genome and genetic basis of sex determination.</title>
        <authorList>
            <person name="Jia H.M."/>
            <person name="Jia H.J."/>
            <person name="Cai Q.L."/>
            <person name="Wang Y."/>
            <person name="Zhao H.B."/>
            <person name="Yang W.F."/>
            <person name="Wang G.Y."/>
            <person name="Li Y.H."/>
            <person name="Zhan D.L."/>
            <person name="Shen Y.T."/>
            <person name="Niu Q.F."/>
            <person name="Chang L."/>
            <person name="Qiu J."/>
            <person name="Zhao L."/>
            <person name="Xie H.B."/>
            <person name="Fu W.Y."/>
            <person name="Jin J."/>
            <person name="Li X.W."/>
            <person name="Jiao Y."/>
            <person name="Zhou C.C."/>
            <person name="Tu T."/>
            <person name="Chai C.Y."/>
            <person name="Gao J.L."/>
            <person name="Fan L.J."/>
            <person name="van de Weg E."/>
            <person name="Wang J.Y."/>
            <person name="Gao Z.S."/>
        </authorList>
    </citation>
    <scope>NUCLEOTIDE SEQUENCE [LARGE SCALE GENOMIC DNA]</scope>
    <source>
        <tissue evidence="3">Leaves</tissue>
    </source>
</reference>
<evidence type="ECO:0000256" key="1">
    <source>
        <dbReference type="SAM" id="MobiDB-lite"/>
    </source>
</evidence>
<feature type="region of interest" description="Disordered" evidence="1">
    <location>
        <begin position="378"/>
        <end position="441"/>
    </location>
</feature>